<sequence length="166" mass="17675">MRVSARILAAGIALAATAGCGSAPSGNYRPQSVANVRPVAPQQHVAVAPAKAMPRAEIWRLRSGLNVAALSCRGRGVENVNGHYAQLLKRHSVLLDQTYRQEVARYGVAGLDRQQTKVYNRFAMQRSPQKFCGVAADVARQANAMSSAELSPASPGLVARLEGGLR</sequence>
<organism evidence="2 3">
    <name type="scientific">Qipengyuania soli</name>
    <dbReference type="NCBI Taxonomy" id="2782568"/>
    <lineage>
        <taxon>Bacteria</taxon>
        <taxon>Pseudomonadati</taxon>
        <taxon>Pseudomonadota</taxon>
        <taxon>Alphaproteobacteria</taxon>
        <taxon>Sphingomonadales</taxon>
        <taxon>Erythrobacteraceae</taxon>
        <taxon>Qipengyuania</taxon>
    </lineage>
</organism>
<keyword evidence="3" id="KW-1185">Reference proteome</keyword>
<dbReference type="RefSeq" id="WP_200982097.1">
    <property type="nucleotide sequence ID" value="NZ_CP064654.1"/>
</dbReference>
<gene>
    <name evidence="2" type="ORF">IRL76_00305</name>
</gene>
<evidence type="ECO:0000313" key="2">
    <source>
        <dbReference type="EMBL" id="QPC99069.1"/>
    </source>
</evidence>
<dbReference type="PROSITE" id="PS51257">
    <property type="entry name" value="PROKAR_LIPOPROTEIN"/>
    <property type="match status" value="1"/>
</dbReference>
<evidence type="ECO:0008006" key="4">
    <source>
        <dbReference type="Google" id="ProtNLM"/>
    </source>
</evidence>
<dbReference type="EMBL" id="CP064654">
    <property type="protein sequence ID" value="QPC99069.1"/>
    <property type="molecule type" value="Genomic_DNA"/>
</dbReference>
<dbReference type="KEGG" id="qso:IRL76_00305"/>
<evidence type="ECO:0000256" key="1">
    <source>
        <dbReference type="SAM" id="SignalP"/>
    </source>
</evidence>
<name>A0A7S8F4L2_9SPHN</name>
<proteinExistence type="predicted"/>
<reference evidence="2 3" key="1">
    <citation type="submission" date="2020-11" db="EMBL/GenBank/DDBJ databases">
        <title>The genome sequence of Erythrobacter sp. 6D36.</title>
        <authorList>
            <person name="Liu Y."/>
        </authorList>
    </citation>
    <scope>NUCLEOTIDE SEQUENCE [LARGE SCALE GENOMIC DNA]</scope>
    <source>
        <strain evidence="2 3">6D36</strain>
    </source>
</reference>
<dbReference type="Proteomes" id="UP000594459">
    <property type="component" value="Chromosome"/>
</dbReference>
<feature type="signal peptide" evidence="1">
    <location>
        <begin position="1"/>
        <end position="18"/>
    </location>
</feature>
<keyword evidence="1" id="KW-0732">Signal</keyword>
<protein>
    <recommendedName>
        <fullName evidence="4">Lipoprotein</fullName>
    </recommendedName>
</protein>
<feature type="chain" id="PRO_5032994261" description="Lipoprotein" evidence="1">
    <location>
        <begin position="19"/>
        <end position="166"/>
    </location>
</feature>
<dbReference type="AlphaFoldDB" id="A0A7S8F4L2"/>
<accession>A0A7S8F4L2</accession>
<evidence type="ECO:0000313" key="3">
    <source>
        <dbReference type="Proteomes" id="UP000594459"/>
    </source>
</evidence>